<evidence type="ECO:0000313" key="2">
    <source>
        <dbReference type="EMBL" id="SBS82773.1"/>
    </source>
</evidence>
<dbReference type="Proteomes" id="UP000078560">
    <property type="component" value="Unassembled WGS sequence"/>
</dbReference>
<protein>
    <submittedName>
        <fullName evidence="2">Uncharacterized protein</fullName>
    </submittedName>
</protein>
<dbReference type="AlphaFoldDB" id="A0A1A8VSX2"/>
<reference evidence="3" key="1">
    <citation type="submission" date="2016-05" db="EMBL/GenBank/DDBJ databases">
        <authorList>
            <person name="Naeem Raeece"/>
        </authorList>
    </citation>
    <scope>NUCLEOTIDE SEQUENCE [LARGE SCALE GENOMIC DNA]</scope>
</reference>
<proteinExistence type="predicted"/>
<evidence type="ECO:0000313" key="3">
    <source>
        <dbReference type="Proteomes" id="UP000078560"/>
    </source>
</evidence>
<feature type="region of interest" description="Disordered" evidence="1">
    <location>
        <begin position="1"/>
        <end position="25"/>
    </location>
</feature>
<sequence>MTKERNNAKNESYNMGTHEKSHEHSYNPGLKMQLINKVKNEILLLQCIPLLMGSNNTCLISRNMTS</sequence>
<evidence type="ECO:0000256" key="1">
    <source>
        <dbReference type="SAM" id="MobiDB-lite"/>
    </source>
</evidence>
<gene>
    <name evidence="2" type="ORF">POVCU2_0017050</name>
</gene>
<name>A0A1A8VSX2_PLAOA</name>
<organism evidence="2 3">
    <name type="scientific">Plasmodium ovale curtisi</name>
    <dbReference type="NCBI Taxonomy" id="864141"/>
    <lineage>
        <taxon>Eukaryota</taxon>
        <taxon>Sar</taxon>
        <taxon>Alveolata</taxon>
        <taxon>Apicomplexa</taxon>
        <taxon>Aconoidasida</taxon>
        <taxon>Haemosporida</taxon>
        <taxon>Plasmodiidae</taxon>
        <taxon>Plasmodium</taxon>
        <taxon>Plasmodium (Plasmodium)</taxon>
    </lineage>
</organism>
<accession>A0A1A8VSX2</accession>
<dbReference type="EMBL" id="FLQU01000223">
    <property type="protein sequence ID" value="SBS82773.1"/>
    <property type="molecule type" value="Genomic_DNA"/>
</dbReference>